<keyword evidence="5" id="KW-0488">Methylation</keyword>
<evidence type="ECO:0000256" key="6">
    <source>
        <dbReference type="ARBA" id="ARBA00022519"/>
    </source>
</evidence>
<dbReference type="NCBIfam" id="TIGR02532">
    <property type="entry name" value="IV_pilin_GFxxxE"/>
    <property type="match status" value="1"/>
</dbReference>
<dbReference type="InterPro" id="IPR051621">
    <property type="entry name" value="T2SS_protein_J"/>
</dbReference>
<dbReference type="SUPFAM" id="SSF54523">
    <property type="entry name" value="Pili subunits"/>
    <property type="match status" value="2"/>
</dbReference>
<dbReference type="InterPro" id="IPR012902">
    <property type="entry name" value="N_methyl_site"/>
</dbReference>
<evidence type="ECO:0000313" key="11">
    <source>
        <dbReference type="Proteomes" id="UP000282977"/>
    </source>
</evidence>
<dbReference type="Pfam" id="PF11612">
    <property type="entry name" value="T2SSJ"/>
    <property type="match status" value="1"/>
</dbReference>
<dbReference type="Gene3D" id="3.10.610.10">
    <property type="entry name" value="GSPII I/J protein-like"/>
    <property type="match status" value="1"/>
</dbReference>
<accession>A0A437J748</accession>
<dbReference type="NCBIfam" id="TIGR01711">
    <property type="entry name" value="gspJ"/>
    <property type="match status" value="1"/>
</dbReference>
<keyword evidence="7" id="KW-0812">Transmembrane</keyword>
<protein>
    <recommendedName>
        <fullName evidence="3">Type II secretion system protein J</fullName>
    </recommendedName>
</protein>
<dbReference type="InterPro" id="IPR010055">
    <property type="entry name" value="T2SS_protein-GspJ"/>
</dbReference>
<comment type="similarity">
    <text evidence="2">Belongs to the GSP J family.</text>
</comment>
<evidence type="ECO:0000256" key="9">
    <source>
        <dbReference type="ARBA" id="ARBA00023136"/>
    </source>
</evidence>
<dbReference type="PANTHER" id="PTHR39583:SF2">
    <property type="entry name" value="TYPE II SECRETION SYSTEM PROTEIN J"/>
    <property type="match status" value="1"/>
</dbReference>
<sequence length="213" mass="22499">MSDRANGFTLIELMVALAIFALIAGAGVLLLGNSVSAQGAIKLRLDDLAAVQRADGTLSADLGQATARISRTELGTLAPAFFANPGGESAPILQFVRGGRANLGDSPRSSLQKVEYWLREGRLERRSYDAVDGATAREPAPLLTDLESAALRFRNARGEWIGQWMPTQPDLLPLAVELRLARRGAPPVTLVYAVGPGPEEQTRVASDGGVPGA</sequence>
<dbReference type="Pfam" id="PF07963">
    <property type="entry name" value="N_methyl"/>
    <property type="match status" value="1"/>
</dbReference>
<evidence type="ECO:0000256" key="5">
    <source>
        <dbReference type="ARBA" id="ARBA00022481"/>
    </source>
</evidence>
<dbReference type="GO" id="GO:0015627">
    <property type="term" value="C:type II protein secretion system complex"/>
    <property type="evidence" value="ECO:0007669"/>
    <property type="project" value="InterPro"/>
</dbReference>
<evidence type="ECO:0000313" key="10">
    <source>
        <dbReference type="EMBL" id="RVT41001.1"/>
    </source>
</evidence>
<dbReference type="InterPro" id="IPR045584">
    <property type="entry name" value="Pilin-like"/>
</dbReference>
<evidence type="ECO:0000256" key="8">
    <source>
        <dbReference type="ARBA" id="ARBA00022989"/>
    </source>
</evidence>
<dbReference type="EMBL" id="RZUL01000003">
    <property type="protein sequence ID" value="RVT41001.1"/>
    <property type="molecule type" value="Genomic_DNA"/>
</dbReference>
<dbReference type="RefSeq" id="WP_127690998.1">
    <property type="nucleotide sequence ID" value="NZ_RZUL01000003.1"/>
</dbReference>
<evidence type="ECO:0000256" key="4">
    <source>
        <dbReference type="ARBA" id="ARBA00022475"/>
    </source>
</evidence>
<comment type="subcellular location">
    <subcellularLocation>
        <location evidence="1">Cell inner membrane</location>
        <topology evidence="1">Single-pass membrane protein</topology>
    </subcellularLocation>
</comment>
<evidence type="ECO:0000256" key="2">
    <source>
        <dbReference type="ARBA" id="ARBA00011084"/>
    </source>
</evidence>
<keyword evidence="9" id="KW-0472">Membrane</keyword>
<evidence type="ECO:0000256" key="7">
    <source>
        <dbReference type="ARBA" id="ARBA00022692"/>
    </source>
</evidence>
<organism evidence="10 11">
    <name type="scientific">Sphingobium algorifonticola</name>
    <dbReference type="NCBI Taxonomy" id="2008318"/>
    <lineage>
        <taxon>Bacteria</taxon>
        <taxon>Pseudomonadati</taxon>
        <taxon>Pseudomonadota</taxon>
        <taxon>Alphaproteobacteria</taxon>
        <taxon>Sphingomonadales</taxon>
        <taxon>Sphingomonadaceae</taxon>
        <taxon>Sphingobium</taxon>
    </lineage>
</organism>
<dbReference type="GO" id="GO:0005886">
    <property type="term" value="C:plasma membrane"/>
    <property type="evidence" value="ECO:0007669"/>
    <property type="project" value="UniProtKB-SubCell"/>
</dbReference>
<comment type="caution">
    <text evidence="10">The sequence shown here is derived from an EMBL/GenBank/DDBJ whole genome shotgun (WGS) entry which is preliminary data.</text>
</comment>
<keyword evidence="6" id="KW-0997">Cell inner membrane</keyword>
<gene>
    <name evidence="10" type="primary">gspJ</name>
    <name evidence="10" type="ORF">ENE74_11150</name>
</gene>
<evidence type="ECO:0000256" key="3">
    <source>
        <dbReference type="ARBA" id="ARBA00021539"/>
    </source>
</evidence>
<reference evidence="10 11" key="1">
    <citation type="submission" date="2019-01" db="EMBL/GenBank/DDBJ databases">
        <authorList>
            <person name="Chen W.-M."/>
        </authorList>
    </citation>
    <scope>NUCLEOTIDE SEQUENCE [LARGE SCALE GENOMIC DNA]</scope>
    <source>
        <strain evidence="10 11">TLA-22</strain>
    </source>
</reference>
<dbReference type="AlphaFoldDB" id="A0A437J748"/>
<dbReference type="PANTHER" id="PTHR39583">
    <property type="entry name" value="TYPE II SECRETION SYSTEM PROTEIN J-RELATED"/>
    <property type="match status" value="1"/>
</dbReference>
<dbReference type="Proteomes" id="UP000282977">
    <property type="component" value="Unassembled WGS sequence"/>
</dbReference>
<dbReference type="OrthoDB" id="9794345at2"/>
<dbReference type="GO" id="GO:0015628">
    <property type="term" value="P:protein secretion by the type II secretion system"/>
    <property type="evidence" value="ECO:0007669"/>
    <property type="project" value="InterPro"/>
</dbReference>
<keyword evidence="4" id="KW-1003">Cell membrane</keyword>
<evidence type="ECO:0000256" key="1">
    <source>
        <dbReference type="ARBA" id="ARBA00004377"/>
    </source>
</evidence>
<keyword evidence="11" id="KW-1185">Reference proteome</keyword>
<name>A0A437J748_9SPHN</name>
<keyword evidence="8" id="KW-1133">Transmembrane helix</keyword>
<proteinExistence type="inferred from homology"/>